<organism evidence="2 3">
    <name type="scientific">Corynebacterium breve</name>
    <dbReference type="NCBI Taxonomy" id="3049799"/>
    <lineage>
        <taxon>Bacteria</taxon>
        <taxon>Bacillati</taxon>
        <taxon>Actinomycetota</taxon>
        <taxon>Actinomycetes</taxon>
        <taxon>Mycobacteriales</taxon>
        <taxon>Corynebacteriaceae</taxon>
        <taxon>Corynebacterium</taxon>
    </lineage>
</organism>
<feature type="compositionally biased region" description="Polar residues" evidence="1">
    <location>
        <begin position="43"/>
        <end position="61"/>
    </location>
</feature>
<reference evidence="2 3" key="1">
    <citation type="submission" date="2023-05" db="EMBL/GenBank/DDBJ databases">
        <title>Corynebacterium suedekumii sp. nov. and Corynebacterium breve sp. nov. isolated from raw cow's milk.</title>
        <authorList>
            <person name="Baer M.K."/>
            <person name="Mehl L."/>
            <person name="Hellmuth R."/>
            <person name="Marke G."/>
            <person name="Lipski A."/>
        </authorList>
    </citation>
    <scope>NUCLEOTIDE SEQUENCE [LARGE SCALE GENOMIC DNA]</scope>
    <source>
        <strain evidence="2 3">R4</strain>
    </source>
</reference>
<dbReference type="RefSeq" id="WP_284825054.1">
    <property type="nucleotide sequence ID" value="NZ_CP126969.1"/>
</dbReference>
<evidence type="ECO:0000313" key="3">
    <source>
        <dbReference type="Proteomes" id="UP001225598"/>
    </source>
</evidence>
<dbReference type="EMBL" id="CP126969">
    <property type="protein sequence ID" value="WIM67738.1"/>
    <property type="molecule type" value="Genomic_DNA"/>
</dbReference>
<gene>
    <name evidence="2" type="ORF">QP027_11780</name>
</gene>
<sequence>MRDFGDSRTAPGDTVIAVEAAVCADISHRWTLSELAAIAHLSPQDSGNYSPRSTASAPSHG</sequence>
<accession>A0ABY8VE10</accession>
<evidence type="ECO:0000313" key="2">
    <source>
        <dbReference type="EMBL" id="WIM67738.1"/>
    </source>
</evidence>
<feature type="region of interest" description="Disordered" evidence="1">
    <location>
        <begin position="42"/>
        <end position="61"/>
    </location>
</feature>
<keyword evidence="3" id="KW-1185">Reference proteome</keyword>
<dbReference type="Proteomes" id="UP001225598">
    <property type="component" value="Chromosome"/>
</dbReference>
<proteinExistence type="predicted"/>
<name>A0ABY8VE10_9CORY</name>
<evidence type="ECO:0000256" key="1">
    <source>
        <dbReference type="SAM" id="MobiDB-lite"/>
    </source>
</evidence>
<protein>
    <submittedName>
        <fullName evidence="2">Uncharacterized protein</fullName>
    </submittedName>
</protein>